<accession>V9D4U8</accession>
<dbReference type="HOGENOM" id="CLU_1189799_0_0_1"/>
<gene>
    <name evidence="1" type="ORF">G647_07370</name>
</gene>
<proteinExistence type="predicted"/>
<dbReference type="EMBL" id="KB822707">
    <property type="protein sequence ID" value="ETI21027.1"/>
    <property type="molecule type" value="Genomic_DNA"/>
</dbReference>
<evidence type="ECO:0000313" key="2">
    <source>
        <dbReference type="Proteomes" id="UP000030678"/>
    </source>
</evidence>
<name>V9D4U8_9EURO</name>
<evidence type="ECO:0000313" key="1">
    <source>
        <dbReference type="EMBL" id="ETI21027.1"/>
    </source>
</evidence>
<sequence>MCRFEYLSSLGTEISFLQEAPPVPYPIHAIDLDASALDELPSGFRHLIHGAKLSRNVIEVIQRANIVNDATFGKSKTTPNYNTYKLEITAKYFDYIEACPELGSPDDPWSEAPLGKLLCLALLVYCCNDLCPVSALSASKTSARRGLTAELLKCTSTHDEKCEEECLLWVWIVALNAWRNNLGVWTGVGSELSILFKARFRLILGGGYEGCSYIVESFLWNPSLDITLLAALA</sequence>
<dbReference type="VEuPathDB" id="FungiDB:G647_07370"/>
<dbReference type="GeneID" id="19985863"/>
<reference evidence="1 2" key="1">
    <citation type="submission" date="2013-03" db="EMBL/GenBank/DDBJ databases">
        <title>The Genome Sequence of Cladophialophora carrionii CBS 160.54.</title>
        <authorList>
            <consortium name="The Broad Institute Genomics Platform"/>
            <person name="Cuomo C."/>
            <person name="de Hoog S."/>
            <person name="Gorbushina A."/>
            <person name="Walker B."/>
            <person name="Young S.K."/>
            <person name="Zeng Q."/>
            <person name="Gargeya S."/>
            <person name="Fitzgerald M."/>
            <person name="Haas B."/>
            <person name="Abouelleil A."/>
            <person name="Allen A.W."/>
            <person name="Alvarado L."/>
            <person name="Arachchi H.M."/>
            <person name="Berlin A.M."/>
            <person name="Chapman S.B."/>
            <person name="Gainer-Dewar J."/>
            <person name="Goldberg J."/>
            <person name="Griggs A."/>
            <person name="Gujja S."/>
            <person name="Hansen M."/>
            <person name="Howarth C."/>
            <person name="Imamovic A."/>
            <person name="Ireland A."/>
            <person name="Larimer J."/>
            <person name="McCowan C."/>
            <person name="Murphy C."/>
            <person name="Pearson M."/>
            <person name="Poon T.W."/>
            <person name="Priest M."/>
            <person name="Roberts A."/>
            <person name="Saif S."/>
            <person name="Shea T."/>
            <person name="Sisk P."/>
            <person name="Sykes S."/>
            <person name="Wortman J."/>
            <person name="Nusbaum C."/>
            <person name="Birren B."/>
        </authorList>
    </citation>
    <scope>NUCLEOTIDE SEQUENCE [LARGE SCALE GENOMIC DNA]</scope>
    <source>
        <strain evidence="1 2">CBS 160.54</strain>
    </source>
</reference>
<protein>
    <submittedName>
        <fullName evidence="1">Uncharacterized protein</fullName>
    </submittedName>
</protein>
<dbReference type="AlphaFoldDB" id="V9D4U8"/>
<organism evidence="1 2">
    <name type="scientific">Cladophialophora carrionii CBS 160.54</name>
    <dbReference type="NCBI Taxonomy" id="1279043"/>
    <lineage>
        <taxon>Eukaryota</taxon>
        <taxon>Fungi</taxon>
        <taxon>Dikarya</taxon>
        <taxon>Ascomycota</taxon>
        <taxon>Pezizomycotina</taxon>
        <taxon>Eurotiomycetes</taxon>
        <taxon>Chaetothyriomycetidae</taxon>
        <taxon>Chaetothyriales</taxon>
        <taxon>Herpotrichiellaceae</taxon>
        <taxon>Cladophialophora</taxon>
    </lineage>
</organism>
<dbReference type="Proteomes" id="UP000030678">
    <property type="component" value="Unassembled WGS sequence"/>
</dbReference>
<dbReference type="RefSeq" id="XP_008729908.1">
    <property type="nucleotide sequence ID" value="XM_008731686.1"/>
</dbReference>